<feature type="transmembrane region" description="Helical" evidence="1">
    <location>
        <begin position="52"/>
        <end position="74"/>
    </location>
</feature>
<gene>
    <name evidence="2" type="ORF">H0267_13605</name>
</gene>
<keyword evidence="3" id="KW-1185">Reference proteome</keyword>
<evidence type="ECO:0000313" key="3">
    <source>
        <dbReference type="Proteomes" id="UP000614490"/>
    </source>
</evidence>
<keyword evidence="1" id="KW-1133">Transmembrane helix</keyword>
<dbReference type="Proteomes" id="UP000614490">
    <property type="component" value="Unassembled WGS sequence"/>
</dbReference>
<dbReference type="EMBL" id="JADZSC010000003">
    <property type="protein sequence ID" value="MBH0231258.1"/>
    <property type="molecule type" value="Genomic_DNA"/>
</dbReference>
<comment type="caution">
    <text evidence="2">The sequence shown here is derived from an EMBL/GenBank/DDBJ whole genome shotgun (WGS) entry which is preliminary data.</text>
</comment>
<evidence type="ECO:0000256" key="1">
    <source>
        <dbReference type="SAM" id="Phobius"/>
    </source>
</evidence>
<reference evidence="2 3" key="1">
    <citation type="journal article" date="2005" name="Int. J. Syst. Evol. Microbiol.">
        <title>Halobacillus yeomjeoni sp. nov., isolated from a marine solar saltern in Korea.</title>
        <authorList>
            <person name="Yoon J.H."/>
            <person name="Kang S.J."/>
            <person name="Lee C.H."/>
            <person name="Oh H.W."/>
            <person name="Oh T.K."/>
        </authorList>
    </citation>
    <scope>NUCLEOTIDE SEQUENCE [LARGE SCALE GENOMIC DNA]</scope>
    <source>
        <strain evidence="2 3">KCTC 3957</strain>
    </source>
</reference>
<dbReference type="AlphaFoldDB" id="A0A931HXE6"/>
<organism evidence="2 3">
    <name type="scientific">Halobacillus yeomjeoni</name>
    <dbReference type="NCBI Taxonomy" id="311194"/>
    <lineage>
        <taxon>Bacteria</taxon>
        <taxon>Bacillati</taxon>
        <taxon>Bacillota</taxon>
        <taxon>Bacilli</taxon>
        <taxon>Bacillales</taxon>
        <taxon>Bacillaceae</taxon>
        <taxon>Halobacillus</taxon>
    </lineage>
</organism>
<evidence type="ECO:0000313" key="2">
    <source>
        <dbReference type="EMBL" id="MBH0231258.1"/>
    </source>
</evidence>
<protein>
    <submittedName>
        <fullName evidence="2">Uncharacterized protein</fullName>
    </submittedName>
</protein>
<sequence length="75" mass="8510">MYPFYYAVVILVSIVALISTIVIARDMTKKEKEHNAEEDLESLKADGKNSSIPLLTTIYAITFAITIILVWIFIF</sequence>
<feature type="transmembrane region" description="Helical" evidence="1">
    <location>
        <begin position="6"/>
        <end position="24"/>
    </location>
</feature>
<proteinExistence type="predicted"/>
<accession>A0A931HXE6</accession>
<dbReference type="RefSeq" id="WP_197317895.1">
    <property type="nucleotide sequence ID" value="NZ_JADZSC010000003.1"/>
</dbReference>
<keyword evidence="1" id="KW-0472">Membrane</keyword>
<keyword evidence="1" id="KW-0812">Transmembrane</keyword>
<name>A0A931HXE6_9BACI</name>